<protein>
    <submittedName>
        <fullName evidence="2">Uncharacterized protein</fullName>
    </submittedName>
</protein>
<dbReference type="Proteomes" id="UP000800235">
    <property type="component" value="Unassembled WGS sequence"/>
</dbReference>
<accession>A0A9P4NK41</accession>
<evidence type="ECO:0000313" key="3">
    <source>
        <dbReference type="Proteomes" id="UP000800235"/>
    </source>
</evidence>
<proteinExistence type="predicted"/>
<evidence type="ECO:0000313" key="2">
    <source>
        <dbReference type="EMBL" id="KAF2424517.1"/>
    </source>
</evidence>
<feature type="compositionally biased region" description="Pro residues" evidence="1">
    <location>
        <begin position="52"/>
        <end position="62"/>
    </location>
</feature>
<feature type="region of interest" description="Disordered" evidence="1">
    <location>
        <begin position="1"/>
        <end position="71"/>
    </location>
</feature>
<feature type="compositionally biased region" description="Polar residues" evidence="1">
    <location>
        <begin position="19"/>
        <end position="33"/>
    </location>
</feature>
<feature type="compositionally biased region" description="Basic and acidic residues" evidence="1">
    <location>
        <begin position="1"/>
        <end position="16"/>
    </location>
</feature>
<dbReference type="AlphaFoldDB" id="A0A9P4NK41"/>
<name>A0A9P4NK41_9PEZI</name>
<dbReference type="EMBL" id="MU007074">
    <property type="protein sequence ID" value="KAF2424517.1"/>
    <property type="molecule type" value="Genomic_DNA"/>
</dbReference>
<sequence length="153" mass="17805">MQAEYDLKDTESHLEVTPESVSTTRFETPGTSNPKPPSEIEIDHRITGLHIGPPPGYQPPQIYPHDDPLTEDLPLDYESPEIVISPPHYDTYLYRYIQVQAIDRAFETRIHQWEDYYDHLWHPAEKETLFEHLSQGIDVAFATLRGITRHLEL</sequence>
<comment type="caution">
    <text evidence="2">The sequence shown here is derived from an EMBL/GenBank/DDBJ whole genome shotgun (WGS) entry which is preliminary data.</text>
</comment>
<reference evidence="2" key="1">
    <citation type="journal article" date="2020" name="Stud. Mycol.">
        <title>101 Dothideomycetes genomes: a test case for predicting lifestyles and emergence of pathogens.</title>
        <authorList>
            <person name="Haridas S."/>
            <person name="Albert R."/>
            <person name="Binder M."/>
            <person name="Bloem J."/>
            <person name="Labutti K."/>
            <person name="Salamov A."/>
            <person name="Andreopoulos B."/>
            <person name="Baker S."/>
            <person name="Barry K."/>
            <person name="Bills G."/>
            <person name="Bluhm B."/>
            <person name="Cannon C."/>
            <person name="Castanera R."/>
            <person name="Culley D."/>
            <person name="Daum C."/>
            <person name="Ezra D."/>
            <person name="Gonzalez J."/>
            <person name="Henrissat B."/>
            <person name="Kuo A."/>
            <person name="Liang C."/>
            <person name="Lipzen A."/>
            <person name="Lutzoni F."/>
            <person name="Magnuson J."/>
            <person name="Mondo S."/>
            <person name="Nolan M."/>
            <person name="Ohm R."/>
            <person name="Pangilinan J."/>
            <person name="Park H.-J."/>
            <person name="Ramirez L."/>
            <person name="Alfaro M."/>
            <person name="Sun H."/>
            <person name="Tritt A."/>
            <person name="Yoshinaga Y."/>
            <person name="Zwiers L.-H."/>
            <person name="Turgeon B."/>
            <person name="Goodwin S."/>
            <person name="Spatafora J."/>
            <person name="Crous P."/>
            <person name="Grigoriev I."/>
        </authorList>
    </citation>
    <scope>NUCLEOTIDE SEQUENCE</scope>
    <source>
        <strain evidence="2">CBS 130266</strain>
    </source>
</reference>
<evidence type="ECO:0000256" key="1">
    <source>
        <dbReference type="SAM" id="MobiDB-lite"/>
    </source>
</evidence>
<keyword evidence="3" id="KW-1185">Reference proteome</keyword>
<organism evidence="2 3">
    <name type="scientific">Tothia fuscella</name>
    <dbReference type="NCBI Taxonomy" id="1048955"/>
    <lineage>
        <taxon>Eukaryota</taxon>
        <taxon>Fungi</taxon>
        <taxon>Dikarya</taxon>
        <taxon>Ascomycota</taxon>
        <taxon>Pezizomycotina</taxon>
        <taxon>Dothideomycetes</taxon>
        <taxon>Pleosporomycetidae</taxon>
        <taxon>Venturiales</taxon>
        <taxon>Cylindrosympodiaceae</taxon>
        <taxon>Tothia</taxon>
    </lineage>
</organism>
<gene>
    <name evidence="2" type="ORF">EJ08DRAFT_652383</name>
</gene>